<feature type="domain" description="DUF4010" evidence="3">
    <location>
        <begin position="184"/>
        <end position="392"/>
    </location>
</feature>
<reference evidence="4" key="1">
    <citation type="submission" date="2006-05" db="EMBL/GenBank/DDBJ databases">
        <title>Annotation of the draft genome assembly of Desulfuromonas acetoxidans DSM 684.</title>
        <authorList>
            <consortium name="US DOE Joint Genome Institute (JGI-ORNL)"/>
            <person name="Larimer F."/>
            <person name="Land M."/>
            <person name="Hauser L."/>
        </authorList>
    </citation>
    <scope>NUCLEOTIDE SEQUENCE [LARGE SCALE GENOMIC DNA]</scope>
    <source>
        <strain evidence="4">DSM 684</strain>
    </source>
</reference>
<protein>
    <submittedName>
        <fullName evidence="4">MgtC family</fullName>
    </submittedName>
</protein>
<keyword evidence="1" id="KW-1133">Transmembrane helix</keyword>
<evidence type="ECO:0000313" key="4">
    <source>
        <dbReference type="EMBL" id="EAT14984.1"/>
    </source>
</evidence>
<dbReference type="OrthoDB" id="9813718at2"/>
<dbReference type="InterPro" id="IPR025105">
    <property type="entry name" value="DUF4010"/>
</dbReference>
<sequence length="416" mass="45056">MMITLESSSLQPLETYTLALLLGALMGLERERSESGFAGLRTFILVTLFGSLCGNISAESGGEWIMVVGLATIAAQGMMGHIVRLKQHTSSGMTTAIAMLIAYLVGILLTLGHTVTSISLSLATTLILYFKPQMHAFSRRLQQRDLYAIFQFILVAFIILPVLPNQNFGPYAALNPYNIWLMVVLISAINLVGYITLKLVGQRWGSPVLGILGGIVSSTATTLTFSRQSSSIRNISRTATIVVALASTVVLVRITAFIYLINPELMQHLWLPMGGMFIGGLVPIVFYWRHSTCEDALHMESRNPAELSQALLFGLLYAGVLLAVSFAKQHLGTQGVYLVAFISGFTDVDAITLTNARLSVMGDLEQVQAANSILIAMLANLMFKLGMVAALGTRQMLRATALCFTCLAVPAVLIFV</sequence>
<proteinExistence type="predicted"/>
<feature type="transmembrane region" description="Helical" evidence="1">
    <location>
        <begin position="238"/>
        <end position="262"/>
    </location>
</feature>
<dbReference type="Proteomes" id="UP000005695">
    <property type="component" value="Unassembled WGS sequence"/>
</dbReference>
<evidence type="ECO:0000259" key="3">
    <source>
        <dbReference type="Pfam" id="PF13194"/>
    </source>
</evidence>
<reference evidence="4" key="2">
    <citation type="submission" date="2006-05" db="EMBL/GenBank/DDBJ databases">
        <title>Sequencing of the draft genome and assembly of Desulfuromonas acetoxidans DSM 684.</title>
        <authorList>
            <consortium name="US DOE Joint Genome Institute (JGI-PGF)"/>
            <person name="Copeland A."/>
            <person name="Lucas S."/>
            <person name="Lapidus A."/>
            <person name="Barry K."/>
            <person name="Detter J.C."/>
            <person name="Glavina del Rio T."/>
            <person name="Hammon N."/>
            <person name="Israni S."/>
            <person name="Dalin E."/>
            <person name="Tice H."/>
            <person name="Bruce D."/>
            <person name="Pitluck S."/>
            <person name="Richardson P."/>
        </authorList>
    </citation>
    <scope>NUCLEOTIDE SEQUENCE [LARGE SCALE GENOMIC DNA]</scope>
    <source>
        <strain evidence="4">DSM 684</strain>
    </source>
</reference>
<evidence type="ECO:0000259" key="2">
    <source>
        <dbReference type="Pfam" id="PF02308"/>
    </source>
</evidence>
<organism evidence="4 5">
    <name type="scientific">Desulfuromonas acetoxidans (strain DSM 684 / 11070)</name>
    <dbReference type="NCBI Taxonomy" id="281689"/>
    <lineage>
        <taxon>Bacteria</taxon>
        <taxon>Pseudomonadati</taxon>
        <taxon>Thermodesulfobacteriota</taxon>
        <taxon>Desulfuromonadia</taxon>
        <taxon>Desulfuromonadales</taxon>
        <taxon>Desulfuromonadaceae</taxon>
        <taxon>Desulfuromonas</taxon>
    </lineage>
</organism>
<feature type="transmembrane region" description="Helical" evidence="1">
    <location>
        <begin position="399"/>
        <end position="415"/>
    </location>
</feature>
<feature type="transmembrane region" description="Helical" evidence="1">
    <location>
        <begin position="373"/>
        <end position="392"/>
    </location>
</feature>
<feature type="transmembrane region" description="Helical" evidence="1">
    <location>
        <begin position="95"/>
        <end position="112"/>
    </location>
</feature>
<keyword evidence="1" id="KW-0472">Membrane</keyword>
<feature type="transmembrane region" description="Helical" evidence="1">
    <location>
        <begin position="308"/>
        <end position="327"/>
    </location>
</feature>
<comment type="caution">
    <text evidence="4">The sequence shown here is derived from an EMBL/GenBank/DDBJ whole genome shotgun (WGS) entry which is preliminary data.</text>
</comment>
<feature type="domain" description="MgtC/SapB/SrpB/YhiD N-terminal" evidence="2">
    <location>
        <begin position="18"/>
        <end position="136"/>
    </location>
</feature>
<feature type="transmembrane region" description="Helical" evidence="1">
    <location>
        <begin position="40"/>
        <end position="58"/>
    </location>
</feature>
<feature type="transmembrane region" description="Helical" evidence="1">
    <location>
        <begin position="146"/>
        <end position="165"/>
    </location>
</feature>
<feature type="transmembrane region" description="Helical" evidence="1">
    <location>
        <begin position="64"/>
        <end position="83"/>
    </location>
</feature>
<name>Q1JXH8_DESA6</name>
<feature type="transmembrane region" description="Helical" evidence="1">
    <location>
        <begin position="177"/>
        <end position="197"/>
    </location>
</feature>
<gene>
    <name evidence="4" type="ORF">Dace_0762</name>
</gene>
<dbReference type="PANTHER" id="PTHR39084">
    <property type="entry name" value="MEMBRANE PROTEIN-RELATED"/>
    <property type="match status" value="1"/>
</dbReference>
<evidence type="ECO:0000313" key="5">
    <source>
        <dbReference type="Proteomes" id="UP000005695"/>
    </source>
</evidence>
<dbReference type="InterPro" id="IPR049177">
    <property type="entry name" value="MgtC_SapB_SrpB_YhiD_N"/>
</dbReference>
<evidence type="ECO:0000256" key="1">
    <source>
        <dbReference type="SAM" id="Phobius"/>
    </source>
</evidence>
<dbReference type="Pfam" id="PF02308">
    <property type="entry name" value="MgtC"/>
    <property type="match status" value="1"/>
</dbReference>
<accession>Q1JXH8</accession>
<keyword evidence="1" id="KW-0812">Transmembrane</keyword>
<dbReference type="Pfam" id="PF13194">
    <property type="entry name" value="DUF4010"/>
    <property type="match status" value="1"/>
</dbReference>
<dbReference type="RefSeq" id="WP_006001847.1">
    <property type="nucleotide sequence ID" value="NZ_AAEW02000015.1"/>
</dbReference>
<feature type="transmembrane region" description="Helical" evidence="1">
    <location>
        <begin position="269"/>
        <end position="288"/>
    </location>
</feature>
<keyword evidence="5" id="KW-1185">Reference proteome</keyword>
<dbReference type="PANTHER" id="PTHR39084:SF1">
    <property type="entry name" value="DUF4010 DOMAIN-CONTAINING PROTEIN"/>
    <property type="match status" value="1"/>
</dbReference>
<dbReference type="EMBL" id="AAEW02000015">
    <property type="protein sequence ID" value="EAT14984.1"/>
    <property type="molecule type" value="Genomic_DNA"/>
</dbReference>
<feature type="transmembrane region" description="Helical" evidence="1">
    <location>
        <begin position="204"/>
        <end position="226"/>
    </location>
</feature>
<dbReference type="AlphaFoldDB" id="Q1JXH8"/>